<dbReference type="RefSeq" id="XP_033457660.1">
    <property type="nucleotide sequence ID" value="XM_033604804.1"/>
</dbReference>
<feature type="region of interest" description="Disordered" evidence="1">
    <location>
        <begin position="46"/>
        <end position="74"/>
    </location>
</feature>
<evidence type="ECO:0000313" key="3">
    <source>
        <dbReference type="Proteomes" id="UP000504637"/>
    </source>
</evidence>
<dbReference type="GeneID" id="54362604"/>
<dbReference type="Pfam" id="PF19189">
    <property type="entry name" value="Mtf2"/>
    <property type="match status" value="1"/>
</dbReference>
<dbReference type="OrthoDB" id="2444174at2759"/>
<sequence>MATAQLSGHGQSVFGRQLVRTTLAGVPSTGIVLSFLYQTKTITRQYATDRDEPDRQQTDGEALRRTSPRAFAPFKGPSERVLQAEPNTDILTTREETEKLLSRKAPYPLARNRGRRSGPLGELRPTHYKHGGSGHSAMGARRAGIVENIDRTQGLGHERDKMKPMQRKASLPFEGLDNMKEYNALENSSISAREYQTFEKLFRTGMENGSFSGTGLTLDEILDQAVQRENAMFAPKPVSKKPIGVRNKEMGPAIGPAANEVEVRLVVTESIKQKAKELRKYRDAIDKIQTDAALWQFLQEDVFAKVKALRLNDPLANANRDRAQADKKKAAYLKAPEPAVHRKLTAPPTPLPIEEADIHKWSTNFPLIINYVMKTFEQDFPGSPFAALVLPALKGLGPSEFTFGSSTSLFNSHINIMFRKGDLDGIMRQLEEMDRAVHPFDENTFKLLNTILRHSQRATRGDFGPGQKLLWAMEHKTRTVKGIYDWANRVREQLHEDALRRAREKEAAAFSEGLLDDLPDGPRVVAADTLSYVDEGPLPYVERRS</sequence>
<gene>
    <name evidence="4" type="ORF">K489DRAFT_38007</name>
</gene>
<dbReference type="AlphaFoldDB" id="A0A6J3LZC3"/>
<feature type="domain" description="Mtf2-like C-terminal" evidence="2">
    <location>
        <begin position="276"/>
        <end position="479"/>
    </location>
</feature>
<evidence type="ECO:0000259" key="2">
    <source>
        <dbReference type="Pfam" id="PF19189"/>
    </source>
</evidence>
<name>A0A6J3LZC3_9PEZI</name>
<reference evidence="4" key="2">
    <citation type="submission" date="2020-04" db="EMBL/GenBank/DDBJ databases">
        <authorList>
            <consortium name="NCBI Genome Project"/>
        </authorList>
    </citation>
    <scope>NUCLEOTIDE SEQUENCE</scope>
    <source>
        <strain evidence="4">CBS 342.82</strain>
    </source>
</reference>
<dbReference type="PANTHER" id="PTHR39468:SF1">
    <property type="entry name" value="MTF2-LIKE C-TERMINAL DOMAIN-CONTAINING PROTEIN"/>
    <property type="match status" value="1"/>
</dbReference>
<proteinExistence type="predicted"/>
<protein>
    <recommendedName>
        <fullName evidence="2">Mtf2-like C-terminal domain-containing protein</fullName>
    </recommendedName>
</protein>
<feature type="region of interest" description="Disordered" evidence="1">
    <location>
        <begin position="109"/>
        <end position="138"/>
    </location>
</feature>
<keyword evidence="3" id="KW-1185">Reference proteome</keyword>
<dbReference type="GO" id="GO:0005739">
    <property type="term" value="C:mitochondrion"/>
    <property type="evidence" value="ECO:0007669"/>
    <property type="project" value="InterPro"/>
</dbReference>
<evidence type="ECO:0000313" key="4">
    <source>
        <dbReference type="RefSeq" id="XP_033457660.1"/>
    </source>
</evidence>
<feature type="compositionally biased region" description="Basic and acidic residues" evidence="1">
    <location>
        <begin position="47"/>
        <end position="64"/>
    </location>
</feature>
<accession>A0A6J3LZC3</accession>
<dbReference type="Proteomes" id="UP000504637">
    <property type="component" value="Unplaced"/>
</dbReference>
<evidence type="ECO:0000256" key="1">
    <source>
        <dbReference type="SAM" id="MobiDB-lite"/>
    </source>
</evidence>
<organism evidence="4">
    <name type="scientific">Dissoconium aciculare CBS 342.82</name>
    <dbReference type="NCBI Taxonomy" id="1314786"/>
    <lineage>
        <taxon>Eukaryota</taxon>
        <taxon>Fungi</taxon>
        <taxon>Dikarya</taxon>
        <taxon>Ascomycota</taxon>
        <taxon>Pezizomycotina</taxon>
        <taxon>Dothideomycetes</taxon>
        <taxon>Dothideomycetidae</taxon>
        <taxon>Mycosphaerellales</taxon>
        <taxon>Dissoconiaceae</taxon>
        <taxon>Dissoconium</taxon>
    </lineage>
</organism>
<dbReference type="InterPro" id="IPR043837">
    <property type="entry name" value="Mtf2-like_C"/>
</dbReference>
<reference evidence="4" key="3">
    <citation type="submission" date="2025-08" db="UniProtKB">
        <authorList>
            <consortium name="RefSeq"/>
        </authorList>
    </citation>
    <scope>IDENTIFICATION</scope>
    <source>
        <strain evidence="4">CBS 342.82</strain>
    </source>
</reference>
<reference evidence="4" key="1">
    <citation type="submission" date="2020-01" db="EMBL/GenBank/DDBJ databases">
        <authorList>
            <consortium name="DOE Joint Genome Institute"/>
            <person name="Haridas S."/>
            <person name="Albert R."/>
            <person name="Binder M."/>
            <person name="Bloem J."/>
            <person name="Labutti K."/>
            <person name="Salamov A."/>
            <person name="Andreopoulos B."/>
            <person name="Baker S.E."/>
            <person name="Barry K."/>
            <person name="Bills G."/>
            <person name="Bluhm B.H."/>
            <person name="Cannon C."/>
            <person name="Castanera R."/>
            <person name="Culley D.E."/>
            <person name="Daum C."/>
            <person name="Ezra D."/>
            <person name="Gonzalez J.B."/>
            <person name="Henrissat B."/>
            <person name="Kuo A."/>
            <person name="Liang C."/>
            <person name="Lipzen A."/>
            <person name="Lutzoni F."/>
            <person name="Magnuson J."/>
            <person name="Mondo S."/>
            <person name="Nolan M."/>
            <person name="Ohm R."/>
            <person name="Pangilinan J."/>
            <person name="Park H.-J."/>
            <person name="Ramirez L."/>
            <person name="Alfaro M."/>
            <person name="Sun H."/>
            <person name="Tritt A."/>
            <person name="Yoshinaga Y."/>
            <person name="Zwiers L.-H."/>
            <person name="Turgeon B.G."/>
            <person name="Goodwin S.B."/>
            <person name="Spatafora J.W."/>
            <person name="Crous P.W."/>
            <person name="Grigoriev I.V."/>
        </authorList>
    </citation>
    <scope>NUCLEOTIDE SEQUENCE</scope>
    <source>
        <strain evidence="4">CBS 342.82</strain>
    </source>
</reference>
<dbReference type="InterPro" id="IPR040009">
    <property type="entry name" value="Mtf2/C5D6.12-like"/>
</dbReference>
<dbReference type="PANTHER" id="PTHR39468">
    <property type="entry name" value="CHROMOSOME 7, WHOLE GENOME SHOTGUN SEQUENCE"/>
    <property type="match status" value="1"/>
</dbReference>